<dbReference type="EMBL" id="BAABDH010000109">
    <property type="protein sequence ID" value="GAA3951410.1"/>
    <property type="molecule type" value="Genomic_DNA"/>
</dbReference>
<evidence type="ECO:0000259" key="1">
    <source>
        <dbReference type="Pfam" id="PF13439"/>
    </source>
</evidence>
<accession>A0ABP7NPB5</accession>
<dbReference type="InterPro" id="IPR028098">
    <property type="entry name" value="Glyco_trans_4-like_N"/>
</dbReference>
<organism evidence="2 3">
    <name type="scientific">Hymenobacter algoricola</name>
    <dbReference type="NCBI Taxonomy" id="486267"/>
    <lineage>
        <taxon>Bacteria</taxon>
        <taxon>Pseudomonadati</taxon>
        <taxon>Bacteroidota</taxon>
        <taxon>Cytophagia</taxon>
        <taxon>Cytophagales</taxon>
        <taxon>Hymenobacteraceae</taxon>
        <taxon>Hymenobacter</taxon>
    </lineage>
</organism>
<keyword evidence="3" id="KW-1185">Reference proteome</keyword>
<dbReference type="SUPFAM" id="SSF53756">
    <property type="entry name" value="UDP-Glycosyltransferase/glycogen phosphorylase"/>
    <property type="match status" value="1"/>
</dbReference>
<proteinExistence type="predicted"/>
<gene>
    <name evidence="2" type="ORF">GCM10022406_36580</name>
</gene>
<dbReference type="PANTHER" id="PTHR12526">
    <property type="entry name" value="GLYCOSYLTRANSFERASE"/>
    <property type="match status" value="1"/>
</dbReference>
<evidence type="ECO:0000313" key="3">
    <source>
        <dbReference type="Proteomes" id="UP001499909"/>
    </source>
</evidence>
<dbReference type="Gene3D" id="3.40.50.2000">
    <property type="entry name" value="Glycogen Phosphorylase B"/>
    <property type="match status" value="2"/>
</dbReference>
<protein>
    <submittedName>
        <fullName evidence="2">Glycosyltransferase</fullName>
    </submittedName>
</protein>
<dbReference type="Pfam" id="PF13439">
    <property type="entry name" value="Glyco_transf_4"/>
    <property type="match status" value="1"/>
</dbReference>
<dbReference type="CDD" id="cd03811">
    <property type="entry name" value="GT4_GT28_WabH-like"/>
    <property type="match status" value="1"/>
</dbReference>
<name>A0ABP7NPB5_9BACT</name>
<sequence>MVTPDSTKKKILLLTPHLTFGGAERVFHDHGEAFARRGHQVTECLFDQKVIAFPTQNALVSLDVPARPGVPGKLRTFWERVRRTGQIKKATSAQVCISHLEGADYLNLLSKGPERVILCIHNSKRHDPNIRGAVGWLRRTILMPQLYQRADKIVCVSRDLRQELLDTFGLPPEKVVTINNFFDVEGIARKSREALPPAEEELFATRPVLLASGRLGPEKNQLALLPVLAELHRRGQTATRLVLLGDGPVRPQLLARCRELGLRAWQAEDGQPFGPDYDVYFLGFQTNPFRYLARATVSLLPSLTEGFPMALCESMACRVPVASADCPTGPREILAPQTPASQYAAAPEWAEFGLLLPILTPGPGLPAAVSVWADSLSTLLADPELRRRYVAKAHERVQDFAPDRIMQQWEAVL</sequence>
<feature type="domain" description="Glycosyltransferase subfamily 4-like N-terminal" evidence="1">
    <location>
        <begin position="20"/>
        <end position="185"/>
    </location>
</feature>
<dbReference type="Pfam" id="PF13692">
    <property type="entry name" value="Glyco_trans_1_4"/>
    <property type="match status" value="1"/>
</dbReference>
<dbReference type="Proteomes" id="UP001499909">
    <property type="component" value="Unassembled WGS sequence"/>
</dbReference>
<evidence type="ECO:0000313" key="2">
    <source>
        <dbReference type="EMBL" id="GAA3951410.1"/>
    </source>
</evidence>
<comment type="caution">
    <text evidence="2">The sequence shown here is derived from an EMBL/GenBank/DDBJ whole genome shotgun (WGS) entry which is preliminary data.</text>
</comment>
<reference evidence="3" key="1">
    <citation type="journal article" date="2019" name="Int. J. Syst. Evol. Microbiol.">
        <title>The Global Catalogue of Microorganisms (GCM) 10K type strain sequencing project: providing services to taxonomists for standard genome sequencing and annotation.</title>
        <authorList>
            <consortium name="The Broad Institute Genomics Platform"/>
            <consortium name="The Broad Institute Genome Sequencing Center for Infectious Disease"/>
            <person name="Wu L."/>
            <person name="Ma J."/>
        </authorList>
    </citation>
    <scope>NUCLEOTIDE SEQUENCE [LARGE SCALE GENOMIC DNA]</scope>
    <source>
        <strain evidence="3">JCM 17214</strain>
    </source>
</reference>
<dbReference type="RefSeq" id="WP_345117152.1">
    <property type="nucleotide sequence ID" value="NZ_BAABDH010000109.1"/>
</dbReference>